<gene>
    <name evidence="4" type="ORF">IAA07_02180</name>
</gene>
<evidence type="ECO:0000256" key="2">
    <source>
        <dbReference type="SAM" id="MobiDB-lite"/>
    </source>
</evidence>
<reference evidence="4" key="2">
    <citation type="submission" date="2021-04" db="EMBL/GenBank/DDBJ databases">
        <authorList>
            <person name="Gilroy R."/>
        </authorList>
    </citation>
    <scope>NUCLEOTIDE SEQUENCE</scope>
    <source>
        <strain evidence="4">CHK178-16964</strain>
    </source>
</reference>
<evidence type="ECO:0000256" key="1">
    <source>
        <dbReference type="ARBA" id="ARBA00022729"/>
    </source>
</evidence>
<dbReference type="PANTHER" id="PTHR33376:SF2">
    <property type="entry name" value="DICARBOXYLATE-BINDING PERIPLASMIC PROTEIN"/>
    <property type="match status" value="1"/>
</dbReference>
<dbReference type="GO" id="GO:0030288">
    <property type="term" value="C:outer membrane-bounded periplasmic space"/>
    <property type="evidence" value="ECO:0007669"/>
    <property type="project" value="InterPro"/>
</dbReference>
<keyword evidence="1 3" id="KW-0732">Signal</keyword>
<feature type="compositionally biased region" description="Polar residues" evidence="2">
    <location>
        <begin position="25"/>
        <end position="37"/>
    </location>
</feature>
<reference evidence="4" key="1">
    <citation type="journal article" date="2021" name="PeerJ">
        <title>Extensive microbial diversity within the chicken gut microbiome revealed by metagenomics and culture.</title>
        <authorList>
            <person name="Gilroy R."/>
            <person name="Ravi A."/>
            <person name="Getino M."/>
            <person name="Pursley I."/>
            <person name="Horton D.L."/>
            <person name="Alikhan N.F."/>
            <person name="Baker D."/>
            <person name="Gharbi K."/>
            <person name="Hall N."/>
            <person name="Watson M."/>
            <person name="Adriaenssens E.M."/>
            <person name="Foster-Nyarko E."/>
            <person name="Jarju S."/>
            <person name="Secka A."/>
            <person name="Antonio M."/>
            <person name="Oren A."/>
            <person name="Chaudhuri R.R."/>
            <person name="La Ragione R."/>
            <person name="Hildebrand F."/>
            <person name="Pallen M.J."/>
        </authorList>
    </citation>
    <scope>NUCLEOTIDE SEQUENCE</scope>
    <source>
        <strain evidence="4">CHK178-16964</strain>
    </source>
</reference>
<feature type="region of interest" description="Disordered" evidence="2">
    <location>
        <begin position="25"/>
        <end position="69"/>
    </location>
</feature>
<evidence type="ECO:0000313" key="4">
    <source>
        <dbReference type="EMBL" id="HJA70373.1"/>
    </source>
</evidence>
<dbReference type="PIRSF" id="PIRSF006470">
    <property type="entry name" value="DctB"/>
    <property type="match status" value="1"/>
</dbReference>
<dbReference type="GO" id="GO:0055085">
    <property type="term" value="P:transmembrane transport"/>
    <property type="evidence" value="ECO:0007669"/>
    <property type="project" value="InterPro"/>
</dbReference>
<comment type="caution">
    <text evidence="4">The sequence shown here is derived from an EMBL/GenBank/DDBJ whole genome shotgun (WGS) entry which is preliminary data.</text>
</comment>
<dbReference type="NCBIfam" id="TIGR00787">
    <property type="entry name" value="dctP"/>
    <property type="match status" value="1"/>
</dbReference>
<accession>A0A9D2KMA2</accession>
<protein>
    <submittedName>
        <fullName evidence="4">TRAP transporter substrate-binding protein</fullName>
    </submittedName>
</protein>
<organism evidence="4 5">
    <name type="scientific">Candidatus Lachnoclostridium stercoravium</name>
    <dbReference type="NCBI Taxonomy" id="2838633"/>
    <lineage>
        <taxon>Bacteria</taxon>
        <taxon>Bacillati</taxon>
        <taxon>Bacillota</taxon>
        <taxon>Clostridia</taxon>
        <taxon>Lachnospirales</taxon>
        <taxon>Lachnospiraceae</taxon>
    </lineage>
</organism>
<dbReference type="NCBIfam" id="NF037995">
    <property type="entry name" value="TRAP_S1"/>
    <property type="match status" value="1"/>
</dbReference>
<dbReference type="Pfam" id="PF03480">
    <property type="entry name" value="DctP"/>
    <property type="match status" value="1"/>
</dbReference>
<dbReference type="GO" id="GO:0030246">
    <property type="term" value="F:carbohydrate binding"/>
    <property type="evidence" value="ECO:0007669"/>
    <property type="project" value="TreeGrafter"/>
</dbReference>
<dbReference type="InterPro" id="IPR038404">
    <property type="entry name" value="TRAP_DctP_sf"/>
</dbReference>
<sequence length="359" mass="38723">MYKKINVALATVLAISCLAGCGGSQETATTAAPETSQEAAAGSSDSEASDSGEAKAPVGDPIELSFGHGQAEGHPYQKAALYFKDLVEEASGGSITVSVSPNGTLGDERESVEGLQMGTMDITVAVASALSGFDPAMDVFNMPYLFESREQAFEVLDGEVGQEIFSNLESSGIKVFGTYDLGFRSMTNSVRPIVTPEDCQGIRVRTLESSVCVDALGALGMDAVSMSFSELFTALQTGAVDGQENPLFTIYNSRFYEVQKYLSLTEHFYPVCPIMMSEITWNKLSPEQQVIVEDALKKSVEYERELAGEELSTMLENLEGLMEVNEVDKAPFIEAVQPVYEKYDSQFGDIIDKIQAAAQ</sequence>
<name>A0A9D2KMA2_9FIRM</name>
<evidence type="ECO:0000256" key="3">
    <source>
        <dbReference type="SAM" id="SignalP"/>
    </source>
</evidence>
<feature type="chain" id="PRO_5039567552" evidence="3">
    <location>
        <begin position="20"/>
        <end position="359"/>
    </location>
</feature>
<dbReference type="CDD" id="cd13603">
    <property type="entry name" value="PBP2_TRAP_Siap_TeaA_like"/>
    <property type="match status" value="1"/>
</dbReference>
<dbReference type="Gene3D" id="3.40.190.170">
    <property type="entry name" value="Bacterial extracellular solute-binding protein, family 7"/>
    <property type="match status" value="1"/>
</dbReference>
<dbReference type="InterPro" id="IPR018389">
    <property type="entry name" value="DctP_fam"/>
</dbReference>
<proteinExistence type="predicted"/>
<feature type="compositionally biased region" description="Low complexity" evidence="2">
    <location>
        <begin position="38"/>
        <end position="51"/>
    </location>
</feature>
<dbReference type="EMBL" id="DWZA01000020">
    <property type="protein sequence ID" value="HJA70373.1"/>
    <property type="molecule type" value="Genomic_DNA"/>
</dbReference>
<dbReference type="InterPro" id="IPR004682">
    <property type="entry name" value="TRAP_DctP"/>
</dbReference>
<dbReference type="Proteomes" id="UP000823900">
    <property type="component" value="Unassembled WGS sequence"/>
</dbReference>
<evidence type="ECO:0000313" key="5">
    <source>
        <dbReference type="Proteomes" id="UP000823900"/>
    </source>
</evidence>
<dbReference type="AlphaFoldDB" id="A0A9D2KMA2"/>
<dbReference type="PANTHER" id="PTHR33376">
    <property type="match status" value="1"/>
</dbReference>
<feature type="signal peptide" evidence="3">
    <location>
        <begin position="1"/>
        <end position="19"/>
    </location>
</feature>
<dbReference type="PROSITE" id="PS51257">
    <property type="entry name" value="PROKAR_LIPOPROTEIN"/>
    <property type="match status" value="1"/>
</dbReference>